<evidence type="ECO:0000313" key="3">
    <source>
        <dbReference type="Proteomes" id="UP000279833"/>
    </source>
</evidence>
<dbReference type="Proteomes" id="UP000279833">
    <property type="component" value="Unassembled WGS sequence"/>
</dbReference>
<evidence type="ECO:0000313" key="2">
    <source>
        <dbReference type="EMBL" id="VDP67429.1"/>
    </source>
</evidence>
<sequence length="173" mass="20127">MAQAEYKEANKQVKKSIRADKQRYVEELATTAEKLQEKEISDNNMTEKYSKTERLVKDKEGKTITGNQERRNRCVEYFKELLNRPAPLNPPDIEVALTDLPIDVSSPTIEEIRMIGYQTNQGWESGRTKARYTNNCKYTPHSIQEDLGERTSSDGLERKTPHQDAKERRYEQT</sequence>
<gene>
    <name evidence="2" type="ORF">SCUD_LOCUS18909</name>
</gene>
<protein>
    <submittedName>
        <fullName evidence="4">DUF3421 domain-containing protein</fullName>
    </submittedName>
</protein>
<name>A0A183KV16_9TREM</name>
<feature type="region of interest" description="Disordered" evidence="1">
    <location>
        <begin position="135"/>
        <end position="173"/>
    </location>
</feature>
<organism evidence="4">
    <name type="scientific">Schistosoma curassoni</name>
    <dbReference type="NCBI Taxonomy" id="6186"/>
    <lineage>
        <taxon>Eukaryota</taxon>
        <taxon>Metazoa</taxon>
        <taxon>Spiralia</taxon>
        <taxon>Lophotrochozoa</taxon>
        <taxon>Platyhelminthes</taxon>
        <taxon>Trematoda</taxon>
        <taxon>Digenea</taxon>
        <taxon>Strigeidida</taxon>
        <taxon>Schistosomatoidea</taxon>
        <taxon>Schistosomatidae</taxon>
        <taxon>Schistosoma</taxon>
    </lineage>
</organism>
<dbReference type="WBParaSite" id="SCUD_0001891201-mRNA-1">
    <property type="protein sequence ID" value="SCUD_0001891201-mRNA-1"/>
    <property type="gene ID" value="SCUD_0001891201"/>
</dbReference>
<proteinExistence type="predicted"/>
<keyword evidence="3" id="KW-1185">Reference proteome</keyword>
<reference evidence="2 3" key="2">
    <citation type="submission" date="2018-11" db="EMBL/GenBank/DDBJ databases">
        <authorList>
            <consortium name="Pathogen Informatics"/>
        </authorList>
    </citation>
    <scope>NUCLEOTIDE SEQUENCE [LARGE SCALE GENOMIC DNA]</scope>
    <source>
        <strain evidence="2">Dakar</strain>
        <strain evidence="3">Dakar, Senegal</strain>
    </source>
</reference>
<accession>A0A183KV16</accession>
<dbReference type="AlphaFoldDB" id="A0A183KV16"/>
<dbReference type="EMBL" id="UZAK01041711">
    <property type="protein sequence ID" value="VDP67429.1"/>
    <property type="molecule type" value="Genomic_DNA"/>
</dbReference>
<reference evidence="4" key="1">
    <citation type="submission" date="2016-06" db="UniProtKB">
        <authorList>
            <consortium name="WormBaseParasite"/>
        </authorList>
    </citation>
    <scope>IDENTIFICATION</scope>
</reference>
<feature type="compositionally biased region" description="Basic and acidic residues" evidence="1">
    <location>
        <begin position="143"/>
        <end position="173"/>
    </location>
</feature>
<evidence type="ECO:0000313" key="4">
    <source>
        <dbReference type="WBParaSite" id="SCUD_0001891201-mRNA-1"/>
    </source>
</evidence>
<evidence type="ECO:0000256" key="1">
    <source>
        <dbReference type="SAM" id="MobiDB-lite"/>
    </source>
</evidence>